<dbReference type="EMBL" id="CAJMWZ010004857">
    <property type="protein sequence ID" value="CAE6496231.1"/>
    <property type="molecule type" value="Genomic_DNA"/>
</dbReference>
<reference evidence="1" key="1">
    <citation type="submission" date="2021-01" db="EMBL/GenBank/DDBJ databases">
        <authorList>
            <person name="Kaushik A."/>
        </authorList>
    </citation>
    <scope>NUCLEOTIDE SEQUENCE</scope>
    <source>
        <strain evidence="1">Type strain: AG8-Rh-89/</strain>
    </source>
</reference>
<organism evidence="1 2">
    <name type="scientific">Rhizoctonia solani</name>
    <dbReference type="NCBI Taxonomy" id="456999"/>
    <lineage>
        <taxon>Eukaryota</taxon>
        <taxon>Fungi</taxon>
        <taxon>Dikarya</taxon>
        <taxon>Basidiomycota</taxon>
        <taxon>Agaricomycotina</taxon>
        <taxon>Agaricomycetes</taxon>
        <taxon>Cantharellales</taxon>
        <taxon>Ceratobasidiaceae</taxon>
        <taxon>Rhizoctonia</taxon>
    </lineage>
</organism>
<accession>A0A8H3HCD4</accession>
<protein>
    <submittedName>
        <fullName evidence="1">Uncharacterized protein</fullName>
    </submittedName>
</protein>
<evidence type="ECO:0000313" key="2">
    <source>
        <dbReference type="Proteomes" id="UP000663850"/>
    </source>
</evidence>
<evidence type="ECO:0000313" key="1">
    <source>
        <dbReference type="EMBL" id="CAE6496231.1"/>
    </source>
</evidence>
<proteinExistence type="predicted"/>
<name>A0A8H3HCD4_9AGAM</name>
<sequence>MSGPLAAFISSLFMLIRVVESLYIFVLWLAQARSTPVSVTKEDISSPTRGREGRDANRLLDGHTRMFAAAADSMTNALRLLPKDEDQVDIDGINKGEARISITFSDSNWKGVLEKGNHMIALKGSSLEK</sequence>
<comment type="caution">
    <text evidence="1">The sequence shown here is derived from an EMBL/GenBank/DDBJ whole genome shotgun (WGS) entry which is preliminary data.</text>
</comment>
<gene>
    <name evidence="1" type="ORF">RDB_LOCUS89906</name>
</gene>
<dbReference type="Proteomes" id="UP000663850">
    <property type="component" value="Unassembled WGS sequence"/>
</dbReference>
<dbReference type="AlphaFoldDB" id="A0A8H3HCD4"/>